<dbReference type="KEGG" id="vg:4155929"/>
<keyword evidence="2" id="KW-0378">Hydrolase</keyword>
<name>Q1A4J1_9BBAC</name>
<evidence type="ECO:0000313" key="2">
    <source>
        <dbReference type="EMBL" id="ABC61239.1"/>
    </source>
</evidence>
<keyword evidence="2" id="KW-0547">Nucleotide-binding</keyword>
<dbReference type="InterPro" id="IPR027417">
    <property type="entry name" value="P-loop_NTPase"/>
</dbReference>
<dbReference type="OrthoDB" id="5394at10239"/>
<accession>Q1A4J1</accession>
<dbReference type="Pfam" id="PF05970">
    <property type="entry name" value="PIF1"/>
    <property type="match status" value="1"/>
</dbReference>
<dbReference type="GO" id="GO:0003678">
    <property type="term" value="F:DNA helicase activity"/>
    <property type="evidence" value="ECO:0007669"/>
    <property type="project" value="InterPro"/>
</dbReference>
<dbReference type="CDD" id="cd18809">
    <property type="entry name" value="SF1_C_RecD"/>
    <property type="match status" value="1"/>
</dbReference>
<protein>
    <submittedName>
        <fullName evidence="2">Helicase-2</fullName>
    </submittedName>
</protein>
<dbReference type="GeneID" id="4155929"/>
<keyword evidence="2" id="KW-0067">ATP-binding</keyword>
<organism evidence="2 3">
    <name type="scientific">Choristoneura occidentalis granulovirus</name>
    <dbReference type="NCBI Taxonomy" id="364745"/>
    <lineage>
        <taxon>Viruses</taxon>
        <taxon>Viruses incertae sedis</taxon>
        <taxon>Naldaviricetes</taxon>
        <taxon>Lefavirales</taxon>
        <taxon>Baculoviridae</taxon>
        <taxon>Betabaculovirus</taxon>
        <taxon>Betabaculovirus chofumiferanae</taxon>
    </lineage>
</organism>
<dbReference type="InterPro" id="IPR010285">
    <property type="entry name" value="DNA_helicase_pif1-like_DEAD"/>
</dbReference>
<dbReference type="GO" id="GO:0006281">
    <property type="term" value="P:DNA repair"/>
    <property type="evidence" value="ECO:0007669"/>
    <property type="project" value="InterPro"/>
</dbReference>
<dbReference type="PANTHER" id="PTHR47642:SF6">
    <property type="entry name" value="ATP-DEPENDENT DNA HELICASE"/>
    <property type="match status" value="1"/>
</dbReference>
<keyword evidence="3" id="KW-1185">Reference proteome</keyword>
<dbReference type="SUPFAM" id="SSF52540">
    <property type="entry name" value="P-loop containing nucleoside triphosphate hydrolases"/>
    <property type="match status" value="2"/>
</dbReference>
<proteinExistence type="predicted"/>
<dbReference type="InterPro" id="IPR051055">
    <property type="entry name" value="PIF1_helicase"/>
</dbReference>
<feature type="domain" description="DNA helicase Pif1-like DEAD-box helicase" evidence="1">
    <location>
        <begin position="53"/>
        <end position="225"/>
    </location>
</feature>
<dbReference type="EMBL" id="DQ333351">
    <property type="protein sequence ID" value="ABC61239.1"/>
    <property type="molecule type" value="Genomic_DNA"/>
</dbReference>
<evidence type="ECO:0000259" key="1">
    <source>
        <dbReference type="Pfam" id="PF05970"/>
    </source>
</evidence>
<dbReference type="Gene3D" id="3.40.50.300">
    <property type="entry name" value="P-loop containing nucleotide triphosphate hydrolases"/>
    <property type="match status" value="1"/>
</dbReference>
<dbReference type="PANTHER" id="PTHR47642">
    <property type="entry name" value="ATP-DEPENDENT DNA HELICASE"/>
    <property type="match status" value="1"/>
</dbReference>
<dbReference type="GO" id="GO:0000723">
    <property type="term" value="P:telomere maintenance"/>
    <property type="evidence" value="ECO:0007669"/>
    <property type="project" value="InterPro"/>
</dbReference>
<evidence type="ECO:0000313" key="3">
    <source>
        <dbReference type="Proteomes" id="UP000202317"/>
    </source>
</evidence>
<dbReference type="Proteomes" id="UP000202317">
    <property type="component" value="Segment"/>
</dbReference>
<reference evidence="2 3" key="1">
    <citation type="journal article" date="2006" name="J. Gen. Virol.">
        <title>Sequence analysis of the Choristoneura occidentalis granulovirus genome.</title>
        <authorList>
            <person name="Escasa S.R."/>
            <person name="Lauzon H.A.M."/>
            <person name="Mathur A.C."/>
            <person name="Krell P.J."/>
            <person name="Arif B.M."/>
        </authorList>
    </citation>
    <scope>NUCLEOTIDE SEQUENCE [LARGE SCALE GENOMIC DNA]</scope>
</reference>
<dbReference type="RefSeq" id="YP_654526.1">
    <property type="nucleotide sequence ID" value="NC_008168.1"/>
</dbReference>
<keyword evidence="2" id="KW-0347">Helicase</keyword>
<sequence length="461" mass="53007">MLSASKNWPIKVFFTMDQSLCYTAAEEEKIYSEKNDTPINAKKRKIEIKYSYKLNKKQQQIFDILTEKEIYFKPVFVSGSAGTGKSALLTTLREHWQGLQKIVYVAAYTHLAARNVSGKTCHSLFGFDFDLNLVKTYVGLPNYLIIDEISMIPEKMLDKIDSRLRQNSGNRYTPFGGVNVIVFGDLYQLPPVTKTSDYLPPYKADVWQCFRLFELTENMRQSETDFINNLNLLRIGDNTCLSYFNNMVLKTPQSLEEKLLYTSLVSTHSEANALNNQCYNYNKSNEEFLCDISTHTTKWRRNMLCFNVDQENLIFPQNLKVRKGTRVMITHTNDSFCNGDLGIVESFKEHEIYIRREHDDAIGVLRKRTLYFNTSTKGMVKQVIGFPITYGWAVTIHKAQGMTLKNLTVHPLRVFVPGQTYVALSRVTHSKGLKLAAPIPDSAFYDMSFVTLVYKSMPKIE</sequence>